<dbReference type="OrthoDB" id="283553at2"/>
<dbReference type="Proteomes" id="UP000063234">
    <property type="component" value="Chromosome"/>
</dbReference>
<evidence type="ECO:0000256" key="2">
    <source>
        <dbReference type="SAM" id="Phobius"/>
    </source>
</evidence>
<name>A0A0S3QSL6_THET7</name>
<protein>
    <submittedName>
        <fullName evidence="3">YggT family protein</fullName>
    </submittedName>
</protein>
<sequence length="98" mass="11490">MFVVSQFIDALATILDIFLRLYVWIIIIRAIISWVNPDPYNPIVQFLYRATEPVLRPIRRILPPMGGIDISPLIALLIIYFLQLWLIPVLHHIAWSIR</sequence>
<comment type="similarity">
    <text evidence="1">Belongs to the YggT family.</text>
</comment>
<feature type="transmembrane region" description="Helical" evidence="2">
    <location>
        <begin position="70"/>
        <end position="90"/>
    </location>
</feature>
<proteinExistence type="inferred from homology"/>
<dbReference type="GO" id="GO:0016020">
    <property type="term" value="C:membrane"/>
    <property type="evidence" value="ECO:0007669"/>
    <property type="project" value="InterPro"/>
</dbReference>
<evidence type="ECO:0000313" key="3">
    <source>
        <dbReference type="EMBL" id="BAT71287.1"/>
    </source>
</evidence>
<dbReference type="InterPro" id="IPR003425">
    <property type="entry name" value="CCB3/YggT"/>
</dbReference>
<organism evidence="3 4">
    <name type="scientific">Thermosulfidibacter takaii (strain DSM 17441 / JCM 13301 / NBRC 103674 / ABI70S6)</name>
    <dbReference type="NCBI Taxonomy" id="1298851"/>
    <lineage>
        <taxon>Bacteria</taxon>
        <taxon>Pseudomonadati</taxon>
        <taxon>Thermosulfidibacterota</taxon>
        <taxon>Thermosulfidibacteria</taxon>
        <taxon>Thermosulfidibacterales</taxon>
        <taxon>Thermosulfidibacteraceae</taxon>
    </lineage>
</organism>
<reference evidence="4" key="1">
    <citation type="journal article" date="2018" name="Science">
        <title>A primordial and reversible TCA cycle in a facultatively chemolithoautotrophic thermophile.</title>
        <authorList>
            <person name="Nunoura T."/>
            <person name="Chikaraishi Y."/>
            <person name="Izaki R."/>
            <person name="Suwa T."/>
            <person name="Sato T."/>
            <person name="Harada T."/>
            <person name="Mori K."/>
            <person name="Kato Y."/>
            <person name="Miyazaki M."/>
            <person name="Shimamura S."/>
            <person name="Yanagawa K."/>
            <person name="Shuto A."/>
            <person name="Ohkouchi N."/>
            <person name="Fujita N."/>
            <person name="Takaki Y."/>
            <person name="Atomi H."/>
            <person name="Takai K."/>
        </authorList>
    </citation>
    <scope>NUCLEOTIDE SEQUENCE [LARGE SCALE GENOMIC DNA]</scope>
    <source>
        <strain evidence="4">DSM 17441 / JCM 13301 / NBRC 103674 / ABI70S6</strain>
    </source>
</reference>
<dbReference type="KEGG" id="ttk:TST_0480"/>
<dbReference type="Pfam" id="PF02325">
    <property type="entry name" value="CCB3_YggT"/>
    <property type="match status" value="1"/>
</dbReference>
<keyword evidence="2" id="KW-1133">Transmembrane helix</keyword>
<accession>A0A0S3QSL6</accession>
<feature type="transmembrane region" description="Helical" evidence="2">
    <location>
        <begin position="7"/>
        <end position="32"/>
    </location>
</feature>
<keyword evidence="4" id="KW-1185">Reference proteome</keyword>
<gene>
    <name evidence="3" type="primary">yggT</name>
    <name evidence="3" type="ORF">TST_0480</name>
</gene>
<dbReference type="PATRIC" id="fig|1298851.3.peg.492"/>
<dbReference type="PANTHER" id="PTHR33219">
    <property type="entry name" value="YLMG HOMOLOG PROTEIN 2, CHLOROPLASTIC"/>
    <property type="match status" value="1"/>
</dbReference>
<dbReference type="AlphaFoldDB" id="A0A0S3QSL6"/>
<dbReference type="STRING" id="1298851.TST_0480"/>
<keyword evidence="2" id="KW-0812">Transmembrane</keyword>
<dbReference type="EMBL" id="AP013035">
    <property type="protein sequence ID" value="BAT71287.1"/>
    <property type="molecule type" value="Genomic_DNA"/>
</dbReference>
<evidence type="ECO:0000313" key="4">
    <source>
        <dbReference type="Proteomes" id="UP000063234"/>
    </source>
</evidence>
<keyword evidence="2" id="KW-0472">Membrane</keyword>
<evidence type="ECO:0000256" key="1">
    <source>
        <dbReference type="ARBA" id="ARBA00010894"/>
    </source>
</evidence>
<dbReference type="PANTHER" id="PTHR33219:SF14">
    <property type="entry name" value="PROTEIN COFACTOR ASSEMBLY OF COMPLEX C SUBUNIT B CCB3, CHLOROPLASTIC-RELATED"/>
    <property type="match status" value="1"/>
</dbReference>
<dbReference type="RefSeq" id="WP_068549205.1">
    <property type="nucleotide sequence ID" value="NZ_AP013035.1"/>
</dbReference>